<dbReference type="GO" id="GO:0016052">
    <property type="term" value="P:carbohydrate catabolic process"/>
    <property type="evidence" value="ECO:0007669"/>
    <property type="project" value="TreeGrafter"/>
</dbReference>
<evidence type="ECO:0000256" key="1">
    <source>
        <dbReference type="ARBA" id="ARBA00001946"/>
    </source>
</evidence>
<accession>A0A4R3LVW6</accession>
<comment type="caution">
    <text evidence="5">The sequence shown here is derived from an EMBL/GenBank/DDBJ whole genome shotgun (WGS) entry which is preliminary data.</text>
</comment>
<dbReference type="EMBL" id="SMAJ01000017">
    <property type="protein sequence ID" value="TCT02775.1"/>
    <property type="molecule type" value="Genomic_DNA"/>
</dbReference>
<protein>
    <submittedName>
        <fullName evidence="5">L-alanine-DL-glutamate epimerase-like enolase superfamily enzyme</fullName>
    </submittedName>
</protein>
<dbReference type="RefSeq" id="WP_132584845.1">
    <property type="nucleotide sequence ID" value="NZ_SMAJ01000017.1"/>
</dbReference>
<organism evidence="5 6">
    <name type="scientific">Paralcaligenes ureilyticus</name>
    <dbReference type="NCBI Taxonomy" id="627131"/>
    <lineage>
        <taxon>Bacteria</taxon>
        <taxon>Pseudomonadati</taxon>
        <taxon>Pseudomonadota</taxon>
        <taxon>Betaproteobacteria</taxon>
        <taxon>Burkholderiales</taxon>
        <taxon>Alcaligenaceae</taxon>
        <taxon>Paralcaligenes</taxon>
    </lineage>
</organism>
<dbReference type="GO" id="GO:0016836">
    <property type="term" value="F:hydro-lyase activity"/>
    <property type="evidence" value="ECO:0007669"/>
    <property type="project" value="TreeGrafter"/>
</dbReference>
<dbReference type="SUPFAM" id="SSF54826">
    <property type="entry name" value="Enolase N-terminal domain-like"/>
    <property type="match status" value="1"/>
</dbReference>
<keyword evidence="2" id="KW-0479">Metal-binding</keyword>
<reference evidence="5 6" key="1">
    <citation type="submission" date="2019-03" db="EMBL/GenBank/DDBJ databases">
        <title>Genomic Encyclopedia of Type Strains, Phase IV (KMG-IV): sequencing the most valuable type-strain genomes for metagenomic binning, comparative biology and taxonomic classification.</title>
        <authorList>
            <person name="Goeker M."/>
        </authorList>
    </citation>
    <scope>NUCLEOTIDE SEQUENCE [LARGE SCALE GENOMIC DNA]</scope>
    <source>
        <strain evidence="5 6">DSM 24591</strain>
    </source>
</reference>
<dbReference type="InterPro" id="IPR013341">
    <property type="entry name" value="Mandelate_racemase_N_dom"/>
</dbReference>
<evidence type="ECO:0000259" key="4">
    <source>
        <dbReference type="SMART" id="SM00922"/>
    </source>
</evidence>
<dbReference type="Pfam" id="PF13378">
    <property type="entry name" value="MR_MLE_C"/>
    <property type="match status" value="1"/>
</dbReference>
<dbReference type="SFLD" id="SFLDG00179">
    <property type="entry name" value="mandelate_racemase"/>
    <property type="match status" value="1"/>
</dbReference>
<evidence type="ECO:0000313" key="6">
    <source>
        <dbReference type="Proteomes" id="UP000295525"/>
    </source>
</evidence>
<dbReference type="GO" id="GO:0000287">
    <property type="term" value="F:magnesium ion binding"/>
    <property type="evidence" value="ECO:0007669"/>
    <property type="project" value="TreeGrafter"/>
</dbReference>
<dbReference type="Pfam" id="PF02746">
    <property type="entry name" value="MR_MLE_N"/>
    <property type="match status" value="1"/>
</dbReference>
<name>A0A4R3LVW6_9BURK</name>
<dbReference type="PANTHER" id="PTHR13794:SF58">
    <property type="entry name" value="MITOCHONDRIAL ENOLASE SUPERFAMILY MEMBER 1"/>
    <property type="match status" value="1"/>
</dbReference>
<comment type="cofactor">
    <cofactor evidence="1">
        <name>Mg(2+)</name>
        <dbReference type="ChEBI" id="CHEBI:18420"/>
    </cofactor>
</comment>
<feature type="domain" description="Mandelate racemase/muconate lactonizing enzyme C-terminal" evidence="4">
    <location>
        <begin position="147"/>
        <end position="244"/>
    </location>
</feature>
<dbReference type="Gene3D" id="3.30.390.10">
    <property type="entry name" value="Enolase-like, N-terminal domain"/>
    <property type="match status" value="1"/>
</dbReference>
<sequence>MAAIVSVEVLLVNLKPNVVRTDAVQSFECQETPIVRIRDADGAVGTGYSYTIGTGGSSVIKLLDDHLAPMLIGRDAQDIEKLWRDMFYRVHATAVGAITSIALAAVDTALWDLRARKAGLPLHKLAGGAKDSIQVYYTEGGWLHLDEAQLVDEALRAKEAGFGGTKIKVGRPHVAEDVHRLAAVRTAVGDAWDIMTDANQGFTLDEAIRRAHCYEPLNIAWFEEPIHADDVGAHRRLCASTSVPIAVGESLYSISQFKDYLQSDACSIVQVDVGRIGGITPWLKVAHMAEAYNVPICPHFLMEIHVALCCAIPNSRWLEYIPQLDVITQASISIEHGRAVASLAPGLGVEWDWDKLKNHLVHSRLHD</sequence>
<dbReference type="InterPro" id="IPR036849">
    <property type="entry name" value="Enolase-like_C_sf"/>
</dbReference>
<gene>
    <name evidence="5" type="ORF">EDC26_11750</name>
</gene>
<dbReference type="OrthoDB" id="8609034at2"/>
<evidence type="ECO:0000256" key="2">
    <source>
        <dbReference type="ARBA" id="ARBA00022723"/>
    </source>
</evidence>
<dbReference type="InterPro" id="IPR046945">
    <property type="entry name" value="RHMD-like"/>
</dbReference>
<dbReference type="SFLD" id="SFLDS00001">
    <property type="entry name" value="Enolase"/>
    <property type="match status" value="1"/>
</dbReference>
<dbReference type="Gene3D" id="3.20.20.120">
    <property type="entry name" value="Enolase-like C-terminal domain"/>
    <property type="match status" value="1"/>
</dbReference>
<dbReference type="SMART" id="SM00922">
    <property type="entry name" value="MR_MLE"/>
    <property type="match status" value="1"/>
</dbReference>
<dbReference type="InterPro" id="IPR029065">
    <property type="entry name" value="Enolase_C-like"/>
</dbReference>
<evidence type="ECO:0000256" key="3">
    <source>
        <dbReference type="ARBA" id="ARBA00022842"/>
    </source>
</evidence>
<dbReference type="PANTHER" id="PTHR13794">
    <property type="entry name" value="ENOLASE SUPERFAMILY, MANDELATE RACEMASE"/>
    <property type="match status" value="1"/>
</dbReference>
<dbReference type="SUPFAM" id="SSF51604">
    <property type="entry name" value="Enolase C-terminal domain-like"/>
    <property type="match status" value="1"/>
</dbReference>
<dbReference type="AlphaFoldDB" id="A0A4R3LVW6"/>
<dbReference type="CDD" id="cd03316">
    <property type="entry name" value="MR_like"/>
    <property type="match status" value="1"/>
</dbReference>
<evidence type="ECO:0000313" key="5">
    <source>
        <dbReference type="EMBL" id="TCT02775.1"/>
    </source>
</evidence>
<dbReference type="InterPro" id="IPR029017">
    <property type="entry name" value="Enolase-like_N"/>
</dbReference>
<dbReference type="Proteomes" id="UP000295525">
    <property type="component" value="Unassembled WGS sequence"/>
</dbReference>
<keyword evidence="3" id="KW-0460">Magnesium</keyword>
<dbReference type="InterPro" id="IPR013342">
    <property type="entry name" value="Mandelate_racemase_C"/>
</dbReference>
<keyword evidence="6" id="KW-1185">Reference proteome</keyword>
<proteinExistence type="predicted"/>